<sequence>MRILKLKGKTEEAILKEIEREYGNRAIIISTQKEQISGHFKWFKSAKTVVTIAIKEAEDELETQIQNLTSEVISGESDKAVQDSYELLIDLKNELGKLHQEIGEIKKSSAVVEREVGIQNENITTMKKNKFATYIQNRLIHLGVKPEICELLLAHIETEESETFIRELFTALEELLIEKPKEELPQIIFFI</sequence>
<accession>A0A9E2KCA9</accession>
<comment type="caution">
    <text evidence="1">The sequence shown here is derived from an EMBL/GenBank/DDBJ whole genome shotgun (WGS) entry which is preliminary data.</text>
</comment>
<organism evidence="1 2">
    <name type="scientific">Candidatus Cellulosilyticum pullistercoris</name>
    <dbReference type="NCBI Taxonomy" id="2838521"/>
    <lineage>
        <taxon>Bacteria</taxon>
        <taxon>Bacillati</taxon>
        <taxon>Bacillota</taxon>
        <taxon>Clostridia</taxon>
        <taxon>Lachnospirales</taxon>
        <taxon>Cellulosilyticaceae</taxon>
        <taxon>Cellulosilyticum</taxon>
    </lineage>
</organism>
<gene>
    <name evidence="1" type="ORF">H9872_05980</name>
</gene>
<reference evidence="1" key="2">
    <citation type="submission" date="2021-04" db="EMBL/GenBank/DDBJ databases">
        <authorList>
            <person name="Gilroy R."/>
        </authorList>
    </citation>
    <scope>NUCLEOTIDE SEQUENCE</scope>
    <source>
        <strain evidence="1">B5-657</strain>
    </source>
</reference>
<dbReference type="AlphaFoldDB" id="A0A9E2KCA9"/>
<protein>
    <submittedName>
        <fullName evidence="1">Uncharacterized protein</fullName>
    </submittedName>
</protein>
<dbReference type="Proteomes" id="UP000824229">
    <property type="component" value="Unassembled WGS sequence"/>
</dbReference>
<dbReference type="EMBL" id="JAHLFQ010000133">
    <property type="protein sequence ID" value="MBU3804284.1"/>
    <property type="molecule type" value="Genomic_DNA"/>
</dbReference>
<reference evidence="1" key="1">
    <citation type="journal article" date="2021" name="PeerJ">
        <title>Extensive microbial diversity within the chicken gut microbiome revealed by metagenomics and culture.</title>
        <authorList>
            <person name="Gilroy R."/>
            <person name="Ravi A."/>
            <person name="Getino M."/>
            <person name="Pursley I."/>
            <person name="Horton D.L."/>
            <person name="Alikhan N.F."/>
            <person name="Baker D."/>
            <person name="Gharbi K."/>
            <person name="Hall N."/>
            <person name="Watson M."/>
            <person name="Adriaenssens E.M."/>
            <person name="Foster-Nyarko E."/>
            <person name="Jarju S."/>
            <person name="Secka A."/>
            <person name="Antonio M."/>
            <person name="Oren A."/>
            <person name="Chaudhuri R.R."/>
            <person name="La Ragione R."/>
            <person name="Hildebrand F."/>
            <person name="Pallen M.J."/>
        </authorList>
    </citation>
    <scope>NUCLEOTIDE SEQUENCE</scope>
    <source>
        <strain evidence="1">B5-657</strain>
    </source>
</reference>
<evidence type="ECO:0000313" key="1">
    <source>
        <dbReference type="EMBL" id="MBU3804284.1"/>
    </source>
</evidence>
<proteinExistence type="predicted"/>
<name>A0A9E2KCA9_9FIRM</name>
<feature type="non-terminal residue" evidence="1">
    <location>
        <position position="191"/>
    </location>
</feature>
<evidence type="ECO:0000313" key="2">
    <source>
        <dbReference type="Proteomes" id="UP000824229"/>
    </source>
</evidence>